<gene>
    <name evidence="7" type="ORF">M413DRAFT_227588</name>
</gene>
<comment type="similarity">
    <text evidence="6">Belongs to the cytochrome c oxidase subunit 6A family.</text>
</comment>
<dbReference type="SUPFAM" id="SSF81411">
    <property type="entry name" value="Mitochondrial cytochrome c oxidase subunit VIa"/>
    <property type="match status" value="1"/>
</dbReference>
<evidence type="ECO:0000256" key="5">
    <source>
        <dbReference type="ARBA" id="ARBA00023136"/>
    </source>
</evidence>
<evidence type="ECO:0000256" key="4">
    <source>
        <dbReference type="ARBA" id="ARBA00023128"/>
    </source>
</evidence>
<evidence type="ECO:0000313" key="8">
    <source>
        <dbReference type="Proteomes" id="UP000053424"/>
    </source>
</evidence>
<dbReference type="Proteomes" id="UP000053424">
    <property type="component" value="Unassembled WGS sequence"/>
</dbReference>
<evidence type="ECO:0000256" key="3">
    <source>
        <dbReference type="ARBA" id="ARBA00022946"/>
    </source>
</evidence>
<dbReference type="GO" id="GO:0006123">
    <property type="term" value="P:mitochondrial electron transport, cytochrome c to oxygen"/>
    <property type="evidence" value="ECO:0007669"/>
    <property type="project" value="TreeGrafter"/>
</dbReference>
<evidence type="ECO:0008006" key="9">
    <source>
        <dbReference type="Google" id="ProtNLM"/>
    </source>
</evidence>
<dbReference type="OrthoDB" id="5947505at2759"/>
<dbReference type="InterPro" id="IPR001349">
    <property type="entry name" value="Cyt_c_oxidase_su6a"/>
</dbReference>
<keyword evidence="8" id="KW-1185">Reference proteome</keyword>
<dbReference type="InterPro" id="IPR036418">
    <property type="entry name" value="Cyt_c_oxidase_su6a_sf"/>
</dbReference>
<name>A0A0C2Z524_HEBCY</name>
<keyword evidence="3" id="KW-0809">Transit peptide</keyword>
<dbReference type="EMBL" id="KN831769">
    <property type="protein sequence ID" value="KIM48302.1"/>
    <property type="molecule type" value="Genomic_DNA"/>
</dbReference>
<sequence>MSFALRNSVRAVARRPASARASRRTFATASLRTSATEHPAALKLNEADKALAHHAAQASDLWRKISYYACIPGIVVCIAWVYNAEVEHHAHIEHIKEENGGVLPETPAYDYMNRRAKPFPWGVNSLFFNPDVNKDLSAA</sequence>
<accession>A0A0C2Z524</accession>
<proteinExistence type="inferred from homology"/>
<dbReference type="PANTHER" id="PTHR11504:SF0">
    <property type="entry name" value="CYTOCHROME C OXIDASE SUBUNIT"/>
    <property type="match status" value="1"/>
</dbReference>
<dbReference type="GO" id="GO:0030234">
    <property type="term" value="F:enzyme regulator activity"/>
    <property type="evidence" value="ECO:0007669"/>
    <property type="project" value="TreeGrafter"/>
</dbReference>
<evidence type="ECO:0000256" key="2">
    <source>
        <dbReference type="ARBA" id="ARBA00022792"/>
    </source>
</evidence>
<keyword evidence="5" id="KW-0472">Membrane</keyword>
<dbReference type="AlphaFoldDB" id="A0A0C2Z524"/>
<reference evidence="8" key="2">
    <citation type="submission" date="2015-01" db="EMBL/GenBank/DDBJ databases">
        <title>Evolutionary Origins and Diversification of the Mycorrhizal Mutualists.</title>
        <authorList>
            <consortium name="DOE Joint Genome Institute"/>
            <consortium name="Mycorrhizal Genomics Consortium"/>
            <person name="Kohler A."/>
            <person name="Kuo A."/>
            <person name="Nagy L.G."/>
            <person name="Floudas D."/>
            <person name="Copeland A."/>
            <person name="Barry K.W."/>
            <person name="Cichocki N."/>
            <person name="Veneault-Fourrey C."/>
            <person name="LaButti K."/>
            <person name="Lindquist E.A."/>
            <person name="Lipzen A."/>
            <person name="Lundell T."/>
            <person name="Morin E."/>
            <person name="Murat C."/>
            <person name="Riley R."/>
            <person name="Ohm R."/>
            <person name="Sun H."/>
            <person name="Tunlid A."/>
            <person name="Henrissat B."/>
            <person name="Grigoriev I.V."/>
            <person name="Hibbett D.S."/>
            <person name="Martin F."/>
        </authorList>
    </citation>
    <scope>NUCLEOTIDE SEQUENCE [LARGE SCALE GENOMIC DNA]</scope>
    <source>
        <strain evidence="8">h7</strain>
    </source>
</reference>
<reference evidence="7 8" key="1">
    <citation type="submission" date="2014-04" db="EMBL/GenBank/DDBJ databases">
        <authorList>
            <consortium name="DOE Joint Genome Institute"/>
            <person name="Kuo A."/>
            <person name="Gay G."/>
            <person name="Dore J."/>
            <person name="Kohler A."/>
            <person name="Nagy L.G."/>
            <person name="Floudas D."/>
            <person name="Copeland A."/>
            <person name="Barry K.W."/>
            <person name="Cichocki N."/>
            <person name="Veneault-Fourrey C."/>
            <person name="LaButti K."/>
            <person name="Lindquist E.A."/>
            <person name="Lipzen A."/>
            <person name="Lundell T."/>
            <person name="Morin E."/>
            <person name="Murat C."/>
            <person name="Sun H."/>
            <person name="Tunlid A."/>
            <person name="Henrissat B."/>
            <person name="Grigoriev I.V."/>
            <person name="Hibbett D.S."/>
            <person name="Martin F."/>
            <person name="Nordberg H.P."/>
            <person name="Cantor M.N."/>
            <person name="Hua S.X."/>
        </authorList>
    </citation>
    <scope>NUCLEOTIDE SEQUENCE [LARGE SCALE GENOMIC DNA]</scope>
    <source>
        <strain evidence="8">h7</strain>
    </source>
</reference>
<dbReference type="GO" id="GO:0005743">
    <property type="term" value="C:mitochondrial inner membrane"/>
    <property type="evidence" value="ECO:0007669"/>
    <property type="project" value="UniProtKB-SubCell"/>
</dbReference>
<keyword evidence="2" id="KW-0999">Mitochondrion inner membrane</keyword>
<dbReference type="HOGENOM" id="CLU_122515_0_2_1"/>
<protein>
    <recommendedName>
        <fullName evidence="9">Mitochondrial cytochrome c oxidase subunit VIa</fullName>
    </recommendedName>
</protein>
<keyword evidence="4" id="KW-0496">Mitochondrion</keyword>
<evidence type="ECO:0000313" key="7">
    <source>
        <dbReference type="EMBL" id="KIM48302.1"/>
    </source>
</evidence>
<dbReference type="PANTHER" id="PTHR11504">
    <property type="entry name" value="CYTOCHROME C OXIDASE POLYPEPTIDE VIA"/>
    <property type="match status" value="1"/>
</dbReference>
<dbReference type="STRING" id="686832.A0A0C2Z524"/>
<dbReference type="Pfam" id="PF02046">
    <property type="entry name" value="COX6A"/>
    <property type="match status" value="1"/>
</dbReference>
<comment type="subcellular location">
    <subcellularLocation>
        <location evidence="1">Mitochondrion inner membrane</location>
    </subcellularLocation>
</comment>
<evidence type="ECO:0000256" key="6">
    <source>
        <dbReference type="RuleBase" id="RU004396"/>
    </source>
</evidence>
<organism evidence="7 8">
    <name type="scientific">Hebeloma cylindrosporum</name>
    <dbReference type="NCBI Taxonomy" id="76867"/>
    <lineage>
        <taxon>Eukaryota</taxon>
        <taxon>Fungi</taxon>
        <taxon>Dikarya</taxon>
        <taxon>Basidiomycota</taxon>
        <taxon>Agaricomycotina</taxon>
        <taxon>Agaricomycetes</taxon>
        <taxon>Agaricomycetidae</taxon>
        <taxon>Agaricales</taxon>
        <taxon>Agaricineae</taxon>
        <taxon>Hymenogastraceae</taxon>
        <taxon>Hebeloma</taxon>
    </lineage>
</organism>
<dbReference type="Gene3D" id="4.10.95.10">
    <property type="entry name" value="Cytochrome c oxidase, subunit VIa"/>
    <property type="match status" value="1"/>
</dbReference>
<evidence type="ECO:0000256" key="1">
    <source>
        <dbReference type="ARBA" id="ARBA00004273"/>
    </source>
</evidence>